<comment type="caution">
    <text evidence="1">The sequence shown here is derived from an EMBL/GenBank/DDBJ whole genome shotgun (WGS) entry which is preliminary data.</text>
</comment>
<dbReference type="EMBL" id="NMUQ01000001">
    <property type="protein sequence ID" value="OXM15233.1"/>
    <property type="molecule type" value="Genomic_DNA"/>
</dbReference>
<evidence type="ECO:0000313" key="1">
    <source>
        <dbReference type="EMBL" id="OXM15233.1"/>
    </source>
</evidence>
<accession>A0A229NZ59</accession>
<dbReference type="OrthoDB" id="2086672at2"/>
<dbReference type="Proteomes" id="UP000215145">
    <property type="component" value="Unassembled WGS sequence"/>
</dbReference>
<protein>
    <submittedName>
        <fullName evidence="1">Ketopantoate hydroxymethyltransferase</fullName>
    </submittedName>
</protein>
<name>A0A229NZ59_9BACL</name>
<dbReference type="RefSeq" id="WP_089522080.1">
    <property type="nucleotide sequence ID" value="NZ_NMUQ01000001.1"/>
</dbReference>
<gene>
    <name evidence="1" type="ORF">CGZ75_00335</name>
</gene>
<keyword evidence="1" id="KW-0808">Transferase</keyword>
<dbReference type="GO" id="GO:0032259">
    <property type="term" value="P:methylation"/>
    <property type="evidence" value="ECO:0007669"/>
    <property type="project" value="UniProtKB-KW"/>
</dbReference>
<sequence>MIPALFMNDVASYINNRIARVSLNSGAVLLTEFTVKKVNGSVVELRYYIPAGRVGAVSKIELQDSSGAVLSSNAVDIPVLSDTLMVQSITLQEV</sequence>
<dbReference type="GO" id="GO:0008168">
    <property type="term" value="F:methyltransferase activity"/>
    <property type="evidence" value="ECO:0007669"/>
    <property type="project" value="UniProtKB-KW"/>
</dbReference>
<reference evidence="1 2" key="1">
    <citation type="submission" date="2017-07" db="EMBL/GenBank/DDBJ databases">
        <title>Paenibacillus herberti R33 genome sequencing and assembly.</title>
        <authorList>
            <person name="Su W."/>
        </authorList>
    </citation>
    <scope>NUCLEOTIDE SEQUENCE [LARGE SCALE GENOMIC DNA]</scope>
    <source>
        <strain evidence="1 2">R33</strain>
    </source>
</reference>
<evidence type="ECO:0000313" key="2">
    <source>
        <dbReference type="Proteomes" id="UP000215145"/>
    </source>
</evidence>
<keyword evidence="2" id="KW-1185">Reference proteome</keyword>
<proteinExistence type="predicted"/>
<organism evidence="1 2">
    <name type="scientific">Paenibacillus herberti</name>
    <dbReference type="NCBI Taxonomy" id="1619309"/>
    <lineage>
        <taxon>Bacteria</taxon>
        <taxon>Bacillati</taxon>
        <taxon>Bacillota</taxon>
        <taxon>Bacilli</taxon>
        <taxon>Bacillales</taxon>
        <taxon>Paenibacillaceae</taxon>
        <taxon>Paenibacillus</taxon>
    </lineage>
</organism>
<keyword evidence="1" id="KW-0489">Methyltransferase</keyword>
<dbReference type="AlphaFoldDB" id="A0A229NZ59"/>